<protein>
    <submittedName>
        <fullName evidence="1">Uncharacterized protein</fullName>
    </submittedName>
</protein>
<sequence>MDGLRCRDKNDGGEEMALTVVVVIVADVVGMAAVGPTSDEAEKGCDTGNPTEGSRANKGIFASNLKNLRVVCLTVFPLPAADFPTHNSTPQISCCARMQFETYYVHAANSINIIIIRHYV</sequence>
<name>A0A2S2QWI7_9HEMI</name>
<evidence type="ECO:0000313" key="1">
    <source>
        <dbReference type="EMBL" id="MBY82129.1"/>
    </source>
</evidence>
<reference evidence="1" key="1">
    <citation type="submission" date="2018-04" db="EMBL/GenBank/DDBJ databases">
        <title>Transcriptome assembly of Sipha flava.</title>
        <authorList>
            <person name="Scully E.D."/>
            <person name="Geib S.M."/>
            <person name="Palmer N.A."/>
            <person name="Koch K."/>
            <person name="Bradshaw J."/>
            <person name="Heng-Moss T."/>
            <person name="Sarath G."/>
        </authorList>
    </citation>
    <scope>NUCLEOTIDE SEQUENCE</scope>
</reference>
<accession>A0A2S2QWI7</accession>
<proteinExistence type="predicted"/>
<dbReference type="AlphaFoldDB" id="A0A2S2QWI7"/>
<dbReference type="EMBL" id="GGMS01012926">
    <property type="protein sequence ID" value="MBY82129.1"/>
    <property type="molecule type" value="Transcribed_RNA"/>
</dbReference>
<organism evidence="1">
    <name type="scientific">Sipha flava</name>
    <name type="common">yellow sugarcane aphid</name>
    <dbReference type="NCBI Taxonomy" id="143950"/>
    <lineage>
        <taxon>Eukaryota</taxon>
        <taxon>Metazoa</taxon>
        <taxon>Ecdysozoa</taxon>
        <taxon>Arthropoda</taxon>
        <taxon>Hexapoda</taxon>
        <taxon>Insecta</taxon>
        <taxon>Pterygota</taxon>
        <taxon>Neoptera</taxon>
        <taxon>Paraneoptera</taxon>
        <taxon>Hemiptera</taxon>
        <taxon>Sternorrhyncha</taxon>
        <taxon>Aphidomorpha</taxon>
        <taxon>Aphidoidea</taxon>
        <taxon>Aphididae</taxon>
        <taxon>Sipha</taxon>
    </lineage>
</organism>
<gene>
    <name evidence="1" type="ORF">g.137256</name>
</gene>